<feature type="compositionally biased region" description="Polar residues" evidence="1">
    <location>
        <begin position="129"/>
        <end position="138"/>
    </location>
</feature>
<dbReference type="AlphaFoldDB" id="A0AAN9QTG2"/>
<reference evidence="2 3" key="1">
    <citation type="submission" date="2024-01" db="EMBL/GenBank/DDBJ databases">
        <title>The genomes of 5 underutilized Papilionoideae crops provide insights into root nodulation and disease resistanc.</title>
        <authorList>
            <person name="Jiang F."/>
        </authorList>
    </citation>
    <scope>NUCLEOTIDE SEQUENCE [LARGE SCALE GENOMIC DNA]</scope>
    <source>
        <strain evidence="2">LVBAO_FW01</strain>
        <tissue evidence="2">Leaves</tissue>
    </source>
</reference>
<sequence>MRFLPSVKYTSSVPLDMSISMDPIMPIGPSKRVSLTCSRTLIPASGLCSRILFDPHILRPFLGRLAPVKKELFSCCLFLSETCNACCFAGTMSREYGQSSNSYRRSYDPQRRNEGRDHRRRKGRDNESPDSQNSTSDEYSVRRPHRSLEKGKAPEENLAPRSNVYTTPKDYQPRLSNIKRRIDGQQVMRFGQAQLPVLEPNDPTAFRPLQDLPIDPPNKEPS</sequence>
<feature type="compositionally biased region" description="Basic and acidic residues" evidence="1">
    <location>
        <begin position="146"/>
        <end position="155"/>
    </location>
</feature>
<proteinExistence type="predicted"/>
<feature type="compositionally biased region" description="Basic and acidic residues" evidence="1">
    <location>
        <begin position="105"/>
        <end position="117"/>
    </location>
</feature>
<dbReference type="Proteomes" id="UP001367508">
    <property type="component" value="Unassembled WGS sequence"/>
</dbReference>
<evidence type="ECO:0000313" key="2">
    <source>
        <dbReference type="EMBL" id="KAK7349835.1"/>
    </source>
</evidence>
<gene>
    <name evidence="2" type="ORF">VNO77_07581</name>
</gene>
<comment type="caution">
    <text evidence="2">The sequence shown here is derived from an EMBL/GenBank/DDBJ whole genome shotgun (WGS) entry which is preliminary data.</text>
</comment>
<feature type="region of interest" description="Disordered" evidence="1">
    <location>
        <begin position="98"/>
        <end position="173"/>
    </location>
</feature>
<keyword evidence="3" id="KW-1185">Reference proteome</keyword>
<dbReference type="EMBL" id="JAYMYQ010000002">
    <property type="protein sequence ID" value="KAK7349835.1"/>
    <property type="molecule type" value="Genomic_DNA"/>
</dbReference>
<feature type="region of interest" description="Disordered" evidence="1">
    <location>
        <begin position="193"/>
        <end position="222"/>
    </location>
</feature>
<protein>
    <submittedName>
        <fullName evidence="2">Uncharacterized protein</fullName>
    </submittedName>
</protein>
<accession>A0AAN9QTG2</accession>
<evidence type="ECO:0000256" key="1">
    <source>
        <dbReference type="SAM" id="MobiDB-lite"/>
    </source>
</evidence>
<organism evidence="2 3">
    <name type="scientific">Canavalia gladiata</name>
    <name type="common">Sword bean</name>
    <name type="synonym">Dolichos gladiatus</name>
    <dbReference type="NCBI Taxonomy" id="3824"/>
    <lineage>
        <taxon>Eukaryota</taxon>
        <taxon>Viridiplantae</taxon>
        <taxon>Streptophyta</taxon>
        <taxon>Embryophyta</taxon>
        <taxon>Tracheophyta</taxon>
        <taxon>Spermatophyta</taxon>
        <taxon>Magnoliopsida</taxon>
        <taxon>eudicotyledons</taxon>
        <taxon>Gunneridae</taxon>
        <taxon>Pentapetalae</taxon>
        <taxon>rosids</taxon>
        <taxon>fabids</taxon>
        <taxon>Fabales</taxon>
        <taxon>Fabaceae</taxon>
        <taxon>Papilionoideae</taxon>
        <taxon>50 kb inversion clade</taxon>
        <taxon>NPAAA clade</taxon>
        <taxon>indigoferoid/millettioid clade</taxon>
        <taxon>Phaseoleae</taxon>
        <taxon>Canavalia</taxon>
    </lineage>
</organism>
<name>A0AAN9QTG2_CANGL</name>
<evidence type="ECO:0000313" key="3">
    <source>
        <dbReference type="Proteomes" id="UP001367508"/>
    </source>
</evidence>